<name>A0A2T9ZFV2_9FUNG</name>
<dbReference type="Pfam" id="PF11223">
    <property type="entry name" value="DUF3020"/>
    <property type="match status" value="1"/>
</dbReference>
<comment type="caution">
    <text evidence="3">The sequence shown here is derived from an EMBL/GenBank/DDBJ whole genome shotgun (WGS) entry which is preliminary data.</text>
</comment>
<organism evidence="3 4">
    <name type="scientific">Smittium megazygosporum</name>
    <dbReference type="NCBI Taxonomy" id="133381"/>
    <lineage>
        <taxon>Eukaryota</taxon>
        <taxon>Fungi</taxon>
        <taxon>Fungi incertae sedis</taxon>
        <taxon>Zoopagomycota</taxon>
        <taxon>Kickxellomycotina</taxon>
        <taxon>Harpellomycetes</taxon>
        <taxon>Harpellales</taxon>
        <taxon>Legeriomycetaceae</taxon>
        <taxon>Smittium</taxon>
    </lineage>
</organism>
<feature type="domain" description="DUF3020" evidence="2">
    <location>
        <begin position="41"/>
        <end position="85"/>
    </location>
</feature>
<proteinExistence type="predicted"/>
<evidence type="ECO:0000313" key="4">
    <source>
        <dbReference type="Proteomes" id="UP000245609"/>
    </source>
</evidence>
<protein>
    <recommendedName>
        <fullName evidence="2">DUF3020 domain-containing protein</fullName>
    </recommendedName>
</protein>
<dbReference type="EMBL" id="MBFS01000237">
    <property type="protein sequence ID" value="PVV03407.1"/>
    <property type="molecule type" value="Genomic_DNA"/>
</dbReference>
<evidence type="ECO:0000259" key="2">
    <source>
        <dbReference type="Pfam" id="PF11223"/>
    </source>
</evidence>
<dbReference type="InterPro" id="IPR021386">
    <property type="entry name" value="SPP41_DUF3020"/>
</dbReference>
<reference evidence="3 4" key="1">
    <citation type="journal article" date="2018" name="MBio">
        <title>Comparative Genomics Reveals the Core Gene Toolbox for the Fungus-Insect Symbiosis.</title>
        <authorList>
            <person name="Wang Y."/>
            <person name="Stata M."/>
            <person name="Wang W."/>
            <person name="Stajich J.E."/>
            <person name="White M.M."/>
            <person name="Moncalvo J.M."/>
        </authorList>
    </citation>
    <scope>NUCLEOTIDE SEQUENCE [LARGE SCALE GENOMIC DNA]</scope>
    <source>
        <strain evidence="3 4">SC-DP-2</strain>
    </source>
</reference>
<dbReference type="Proteomes" id="UP000245609">
    <property type="component" value="Unassembled WGS sequence"/>
</dbReference>
<feature type="region of interest" description="Disordered" evidence="1">
    <location>
        <begin position="24"/>
        <end position="49"/>
    </location>
</feature>
<sequence length="189" mass="22215">MDIRKLTIDTSATPPAEPKIKKRAQMCDPESESNRHKNMMRKRKWRRENPEKNKLNDLRCRVKKSADKRFGTYDSGERRKWIKNEIKIRLLKSKVRSQVSELRKVAKNNAQCICRPYFSLLNQIRTDSIIQSRDSLKLPPIRNASLDQQIYNHSNSLPVLKVAIPQIQILGFLLELRKSIQSKCNCRKM</sequence>
<dbReference type="AlphaFoldDB" id="A0A2T9ZFV2"/>
<keyword evidence="4" id="KW-1185">Reference proteome</keyword>
<evidence type="ECO:0000256" key="1">
    <source>
        <dbReference type="SAM" id="MobiDB-lite"/>
    </source>
</evidence>
<gene>
    <name evidence="3" type="ORF">BB560_002111</name>
</gene>
<feature type="compositionally biased region" description="Basic residues" evidence="1">
    <location>
        <begin position="36"/>
        <end position="46"/>
    </location>
</feature>
<dbReference type="STRING" id="133381.A0A2T9ZFV2"/>
<dbReference type="OrthoDB" id="5595797at2759"/>
<accession>A0A2T9ZFV2</accession>
<evidence type="ECO:0000313" key="3">
    <source>
        <dbReference type="EMBL" id="PVV03407.1"/>
    </source>
</evidence>